<dbReference type="EMBL" id="LSSM01000647">
    <property type="protein sequence ID" value="OMJ28293.1"/>
    <property type="molecule type" value="Genomic_DNA"/>
</dbReference>
<protein>
    <recommendedName>
        <fullName evidence="8">Transcription factor domain-containing protein</fullName>
    </recommendedName>
</protein>
<comment type="subcellular location">
    <subcellularLocation>
        <location evidence="1">Nucleus</location>
    </subcellularLocation>
</comment>
<evidence type="ECO:0000313" key="7">
    <source>
        <dbReference type="Proteomes" id="UP000187429"/>
    </source>
</evidence>
<evidence type="ECO:0000313" key="6">
    <source>
        <dbReference type="EMBL" id="OMJ28293.1"/>
    </source>
</evidence>
<dbReference type="GO" id="GO:0046872">
    <property type="term" value="F:metal ion binding"/>
    <property type="evidence" value="ECO:0007669"/>
    <property type="project" value="UniProtKB-KW"/>
</dbReference>
<sequence length="538" mass="62881">MALIDSSDNGSHLPIPCYKNLKIITVNILLKYPNLMIPLKLPSFLHNLKHNLFPKYFLHSFLAAGCDIISENLNLKNVHIDHLYADAAVNLIKLENGNSDPHLIWAITLLSIYHWKNMDRKQMDYLSIRSQLLVHLSHYLPPPPIFLLIKKSKLYKLDSERNFYNKLSPEDMEFNRRVWWTFYIFVNGVYNFTVGFPVIQDRDINVKYPTDDYYYRYGGEYNNIDKEIVKLNAHANKNKKNKYNLPSDNFSLLIATYRLFSKIISFTSTRWISKKKDQNKINANFIKLCSNLKSLKSIIDTKYPTSVFIDHHLYFSILSGFSLAKTAEFTTTGYTAHQLYHTLQIVLYQSEIVRMKHPLIHPKRIKTAKLECLKSATELASLFAWKIKNIPKKIWGYNITAWKIHTLTILSNFYFLSLKNQSKKYNIYEKFIKNYKASSKSKPIFPLIDACIHNLLKIKNAEFIKYDCLPLHLADQMAPYSISQNDLYPWIVPKYSSFCKFVCCFSANFSSVLTADYLFLNDYKNSINLKNININPLP</sequence>
<evidence type="ECO:0000256" key="4">
    <source>
        <dbReference type="ARBA" id="ARBA00023163"/>
    </source>
</evidence>
<accession>A0A1R1YN35</accession>
<dbReference type="AlphaFoldDB" id="A0A1R1YN35"/>
<dbReference type="GO" id="GO:0000981">
    <property type="term" value="F:DNA-binding transcription factor activity, RNA polymerase II-specific"/>
    <property type="evidence" value="ECO:0007669"/>
    <property type="project" value="InterPro"/>
</dbReference>
<dbReference type="InterPro" id="IPR050815">
    <property type="entry name" value="TF_fung"/>
</dbReference>
<name>A0A1R1YN35_9FUNG</name>
<evidence type="ECO:0000256" key="1">
    <source>
        <dbReference type="ARBA" id="ARBA00004123"/>
    </source>
</evidence>
<keyword evidence="4" id="KW-0804">Transcription</keyword>
<dbReference type="CDD" id="cd12148">
    <property type="entry name" value="fungal_TF_MHR"/>
    <property type="match status" value="1"/>
</dbReference>
<reference evidence="7" key="1">
    <citation type="submission" date="2017-01" db="EMBL/GenBank/DDBJ databases">
        <authorList>
            <person name="Wang Y."/>
            <person name="White M."/>
            <person name="Kvist S."/>
            <person name="Moncalvo J.-M."/>
        </authorList>
    </citation>
    <scope>NUCLEOTIDE SEQUENCE [LARGE SCALE GENOMIC DNA]</scope>
    <source>
        <strain evidence="7">ID-206-W2</strain>
    </source>
</reference>
<keyword evidence="3" id="KW-0805">Transcription regulation</keyword>
<keyword evidence="7" id="KW-1185">Reference proteome</keyword>
<dbReference type="PANTHER" id="PTHR47338">
    <property type="entry name" value="ZN(II)2CYS6 TRANSCRIPTION FACTOR (EUROFUNG)-RELATED"/>
    <property type="match status" value="1"/>
</dbReference>
<keyword evidence="2" id="KW-0479">Metal-binding</keyword>
<dbReference type="OrthoDB" id="5545378at2759"/>
<evidence type="ECO:0000256" key="5">
    <source>
        <dbReference type="ARBA" id="ARBA00023242"/>
    </source>
</evidence>
<dbReference type="GO" id="GO:0005634">
    <property type="term" value="C:nucleus"/>
    <property type="evidence" value="ECO:0007669"/>
    <property type="project" value="UniProtKB-SubCell"/>
</dbReference>
<organism evidence="6 7">
    <name type="scientific">Smittium culicis</name>
    <dbReference type="NCBI Taxonomy" id="133412"/>
    <lineage>
        <taxon>Eukaryota</taxon>
        <taxon>Fungi</taxon>
        <taxon>Fungi incertae sedis</taxon>
        <taxon>Zoopagomycota</taxon>
        <taxon>Kickxellomycotina</taxon>
        <taxon>Harpellomycetes</taxon>
        <taxon>Harpellales</taxon>
        <taxon>Legeriomycetaceae</taxon>
        <taxon>Smittium</taxon>
    </lineage>
</organism>
<dbReference type="PANTHER" id="PTHR47338:SF5">
    <property type="entry name" value="ZN(II)2CYS6 TRANSCRIPTION FACTOR (EUROFUNG)"/>
    <property type="match status" value="1"/>
</dbReference>
<comment type="caution">
    <text evidence="6">The sequence shown here is derived from an EMBL/GenBank/DDBJ whole genome shotgun (WGS) entry which is preliminary data.</text>
</comment>
<evidence type="ECO:0000256" key="3">
    <source>
        <dbReference type="ARBA" id="ARBA00023015"/>
    </source>
</evidence>
<evidence type="ECO:0008006" key="8">
    <source>
        <dbReference type="Google" id="ProtNLM"/>
    </source>
</evidence>
<dbReference type="Proteomes" id="UP000187429">
    <property type="component" value="Unassembled WGS sequence"/>
</dbReference>
<keyword evidence="5" id="KW-0539">Nucleus</keyword>
<evidence type="ECO:0000256" key="2">
    <source>
        <dbReference type="ARBA" id="ARBA00022723"/>
    </source>
</evidence>
<proteinExistence type="predicted"/>
<gene>
    <name evidence="6" type="ORF">AYI69_g2238</name>
</gene>